<sequence length="109" mass="12530">LKVRGNIDHARENGQPKKISNIGSRAIEKQIKKDSSISTRTLAAYLSSIGNDILYRTIGRYLAIMGYVKKCLMKDPMLTNNQKRKRVEWAQAHLNDNRNRTFFTDESAF</sequence>
<evidence type="ECO:0000313" key="2">
    <source>
        <dbReference type="Proteomes" id="UP000789920"/>
    </source>
</evidence>
<protein>
    <submittedName>
        <fullName evidence="1">14975_t:CDS:1</fullName>
    </submittedName>
</protein>
<comment type="caution">
    <text evidence="1">The sequence shown here is derived from an EMBL/GenBank/DDBJ whole genome shotgun (WGS) entry which is preliminary data.</text>
</comment>
<reference evidence="1" key="1">
    <citation type="submission" date="2021-06" db="EMBL/GenBank/DDBJ databases">
        <authorList>
            <person name="Kallberg Y."/>
            <person name="Tangrot J."/>
            <person name="Rosling A."/>
        </authorList>
    </citation>
    <scope>NUCLEOTIDE SEQUENCE</scope>
    <source>
        <strain evidence="1">MA461A</strain>
    </source>
</reference>
<gene>
    <name evidence="1" type="ORF">RPERSI_LOCUS22237</name>
</gene>
<dbReference type="Proteomes" id="UP000789920">
    <property type="component" value="Unassembled WGS sequence"/>
</dbReference>
<accession>A0ACA9RS46</accession>
<feature type="non-terminal residue" evidence="1">
    <location>
        <position position="1"/>
    </location>
</feature>
<keyword evidence="2" id="KW-1185">Reference proteome</keyword>
<evidence type="ECO:0000313" key="1">
    <source>
        <dbReference type="EMBL" id="CAG8806773.1"/>
    </source>
</evidence>
<name>A0ACA9RS46_9GLOM</name>
<organism evidence="1 2">
    <name type="scientific">Racocetra persica</name>
    <dbReference type="NCBI Taxonomy" id="160502"/>
    <lineage>
        <taxon>Eukaryota</taxon>
        <taxon>Fungi</taxon>
        <taxon>Fungi incertae sedis</taxon>
        <taxon>Mucoromycota</taxon>
        <taxon>Glomeromycotina</taxon>
        <taxon>Glomeromycetes</taxon>
        <taxon>Diversisporales</taxon>
        <taxon>Gigasporaceae</taxon>
        <taxon>Racocetra</taxon>
    </lineage>
</organism>
<proteinExistence type="predicted"/>
<dbReference type="EMBL" id="CAJVQC010066841">
    <property type="protein sequence ID" value="CAG8806773.1"/>
    <property type="molecule type" value="Genomic_DNA"/>
</dbReference>